<accession>A0A699YJG8</accession>
<evidence type="ECO:0000313" key="1">
    <source>
        <dbReference type="EMBL" id="GFH07146.1"/>
    </source>
</evidence>
<protein>
    <submittedName>
        <fullName evidence="1">Uncharacterized protein</fullName>
    </submittedName>
</protein>
<sequence>MSEVYYIGNSSTARLVLRLFIYYLSPQQCIPSSANPKASVPGSVEEERSFSAMNFIKDKRRNSLSANLSSTLRVYHDKTFTLKTFLYNEAIDYWMAGASARGRYLGHR</sequence>
<proteinExistence type="predicted"/>
<dbReference type="AlphaFoldDB" id="A0A699YJG8"/>
<gene>
    <name evidence="1" type="ORF">HaLaN_01907</name>
</gene>
<organism evidence="1 2">
    <name type="scientific">Haematococcus lacustris</name>
    <name type="common">Green alga</name>
    <name type="synonym">Haematococcus pluvialis</name>
    <dbReference type="NCBI Taxonomy" id="44745"/>
    <lineage>
        <taxon>Eukaryota</taxon>
        <taxon>Viridiplantae</taxon>
        <taxon>Chlorophyta</taxon>
        <taxon>core chlorophytes</taxon>
        <taxon>Chlorophyceae</taxon>
        <taxon>CS clade</taxon>
        <taxon>Chlamydomonadales</taxon>
        <taxon>Haematococcaceae</taxon>
        <taxon>Haematococcus</taxon>
    </lineage>
</organism>
<keyword evidence="2" id="KW-1185">Reference proteome</keyword>
<dbReference type="Proteomes" id="UP000485058">
    <property type="component" value="Unassembled WGS sequence"/>
</dbReference>
<dbReference type="EMBL" id="BLLF01000077">
    <property type="protein sequence ID" value="GFH07146.1"/>
    <property type="molecule type" value="Genomic_DNA"/>
</dbReference>
<reference evidence="1 2" key="1">
    <citation type="submission" date="2020-02" db="EMBL/GenBank/DDBJ databases">
        <title>Draft genome sequence of Haematococcus lacustris strain NIES-144.</title>
        <authorList>
            <person name="Morimoto D."/>
            <person name="Nakagawa S."/>
            <person name="Yoshida T."/>
            <person name="Sawayama S."/>
        </authorList>
    </citation>
    <scope>NUCLEOTIDE SEQUENCE [LARGE SCALE GENOMIC DNA]</scope>
    <source>
        <strain evidence="1 2">NIES-144</strain>
    </source>
</reference>
<comment type="caution">
    <text evidence="1">The sequence shown here is derived from an EMBL/GenBank/DDBJ whole genome shotgun (WGS) entry which is preliminary data.</text>
</comment>
<name>A0A699YJG8_HAELA</name>
<evidence type="ECO:0000313" key="2">
    <source>
        <dbReference type="Proteomes" id="UP000485058"/>
    </source>
</evidence>
<feature type="non-terminal residue" evidence="1">
    <location>
        <position position="108"/>
    </location>
</feature>